<dbReference type="InterPro" id="IPR011701">
    <property type="entry name" value="MFS"/>
</dbReference>
<dbReference type="Gene3D" id="3.30.300.30">
    <property type="match status" value="1"/>
</dbReference>
<feature type="domain" description="Phospholipid/glycerol acyltransferase" evidence="5">
    <location>
        <begin position="451"/>
        <end position="561"/>
    </location>
</feature>
<dbReference type="PANTHER" id="PTHR43767">
    <property type="entry name" value="LONG-CHAIN-FATTY-ACID--COA LIGASE"/>
    <property type="match status" value="1"/>
</dbReference>
<comment type="caution">
    <text evidence="6">The sequence shown here is derived from an EMBL/GenBank/DDBJ whole genome shotgun (WGS) entry which is preliminary data.</text>
</comment>
<dbReference type="CDD" id="cd06173">
    <property type="entry name" value="MFS_MefA_like"/>
    <property type="match status" value="1"/>
</dbReference>
<accession>A0A3A5L606</accession>
<dbReference type="Gene3D" id="3.40.50.12780">
    <property type="entry name" value="N-terminal domain of ligase-like"/>
    <property type="match status" value="1"/>
</dbReference>
<dbReference type="InterPro" id="IPR000873">
    <property type="entry name" value="AMP-dep_synth/lig_dom"/>
</dbReference>
<dbReference type="SUPFAM" id="SSF69593">
    <property type="entry name" value="Glycerol-3-phosphate (1)-acyltransferase"/>
    <property type="match status" value="1"/>
</dbReference>
<dbReference type="PANTHER" id="PTHR43767:SF1">
    <property type="entry name" value="NONRIBOSOMAL PEPTIDE SYNTHASE PES1 (EUROFUNG)-RELATED"/>
    <property type="match status" value="1"/>
</dbReference>
<dbReference type="AlphaFoldDB" id="A0A3A5L606"/>
<evidence type="ECO:0000313" key="6">
    <source>
        <dbReference type="EMBL" id="RJT40743.1"/>
    </source>
</evidence>
<dbReference type="InterPro" id="IPR002123">
    <property type="entry name" value="Plipid/glycerol_acylTrfase"/>
</dbReference>
<feature type="transmembrane region" description="Helical" evidence="4">
    <location>
        <begin position="167"/>
        <end position="186"/>
    </location>
</feature>
<dbReference type="NCBIfam" id="NF005291">
    <property type="entry name" value="PRK06814.1"/>
    <property type="match status" value="1"/>
</dbReference>
<evidence type="ECO:0000256" key="2">
    <source>
        <dbReference type="ARBA" id="ARBA00022989"/>
    </source>
</evidence>
<feature type="transmembrane region" description="Helical" evidence="4">
    <location>
        <begin position="109"/>
        <end position="128"/>
    </location>
</feature>
<dbReference type="Pfam" id="PF01553">
    <property type="entry name" value="Acyltransferase"/>
    <property type="match status" value="1"/>
</dbReference>
<dbReference type="GO" id="GO:0022857">
    <property type="term" value="F:transmembrane transporter activity"/>
    <property type="evidence" value="ECO:0007669"/>
    <property type="project" value="InterPro"/>
</dbReference>
<feature type="transmembrane region" description="Helical" evidence="4">
    <location>
        <begin position="257"/>
        <end position="279"/>
    </location>
</feature>
<dbReference type="Proteomes" id="UP000272706">
    <property type="component" value="Unassembled WGS sequence"/>
</dbReference>
<dbReference type="PROSITE" id="PS00455">
    <property type="entry name" value="AMP_BINDING"/>
    <property type="match status" value="1"/>
</dbReference>
<dbReference type="Gene3D" id="1.20.1250.20">
    <property type="entry name" value="MFS general substrate transporter like domains"/>
    <property type="match status" value="1"/>
</dbReference>
<evidence type="ECO:0000259" key="5">
    <source>
        <dbReference type="SMART" id="SM00563"/>
    </source>
</evidence>
<dbReference type="GO" id="GO:0016746">
    <property type="term" value="F:acyltransferase activity"/>
    <property type="evidence" value="ECO:0007669"/>
    <property type="project" value="UniProtKB-KW"/>
</dbReference>
<proteinExistence type="predicted"/>
<feature type="transmembrane region" description="Helical" evidence="4">
    <location>
        <begin position="226"/>
        <end position="245"/>
    </location>
</feature>
<feature type="transmembrane region" description="Helical" evidence="4">
    <location>
        <begin position="140"/>
        <end position="161"/>
    </location>
</feature>
<feature type="transmembrane region" description="Helical" evidence="4">
    <location>
        <begin position="48"/>
        <end position="71"/>
    </location>
</feature>
<dbReference type="RefSeq" id="WP_120013827.1">
    <property type="nucleotide sequence ID" value="NZ_QZWZ01000005.1"/>
</dbReference>
<reference evidence="6 7" key="1">
    <citation type="submission" date="2018-09" db="EMBL/GenBank/DDBJ databases">
        <title>Mesorhizobium carmichaelinearum sp. nov. isolated from Carmichaelinea spp. root nodules in New Zealand.</title>
        <authorList>
            <person name="De Meyer S.E."/>
        </authorList>
    </citation>
    <scope>NUCLEOTIDE SEQUENCE [LARGE SCALE GENOMIC DNA]</scope>
    <source>
        <strain evidence="6 7">ICMP19557</strain>
    </source>
</reference>
<dbReference type="SMART" id="SM00563">
    <property type="entry name" value="PlsC"/>
    <property type="match status" value="1"/>
</dbReference>
<feature type="transmembrane region" description="Helical" evidence="4">
    <location>
        <begin position="83"/>
        <end position="103"/>
    </location>
</feature>
<name>A0A3A5L606_9HYPH</name>
<dbReference type="Pfam" id="PF07690">
    <property type="entry name" value="MFS_1"/>
    <property type="match status" value="1"/>
</dbReference>
<dbReference type="EMBL" id="QZWZ01000005">
    <property type="protein sequence ID" value="RJT40743.1"/>
    <property type="molecule type" value="Genomic_DNA"/>
</dbReference>
<dbReference type="InterPro" id="IPR020845">
    <property type="entry name" value="AMP-binding_CS"/>
</dbReference>
<keyword evidence="3 4" id="KW-0472">Membrane</keyword>
<dbReference type="GO" id="GO:0016878">
    <property type="term" value="F:acid-thiol ligase activity"/>
    <property type="evidence" value="ECO:0007669"/>
    <property type="project" value="UniProtKB-ARBA"/>
</dbReference>
<organism evidence="6 7">
    <name type="scientific">Mesorhizobium waimense</name>
    <dbReference type="NCBI Taxonomy" id="1300307"/>
    <lineage>
        <taxon>Bacteria</taxon>
        <taxon>Pseudomonadati</taxon>
        <taxon>Pseudomonadota</taxon>
        <taxon>Alphaproteobacteria</taxon>
        <taxon>Hyphomicrobiales</taxon>
        <taxon>Phyllobacteriaceae</taxon>
        <taxon>Mesorhizobium</taxon>
    </lineage>
</organism>
<dbReference type="Pfam" id="PF00501">
    <property type="entry name" value="AMP-binding"/>
    <property type="match status" value="1"/>
</dbReference>
<dbReference type="InterPro" id="IPR042099">
    <property type="entry name" value="ANL_N_sf"/>
</dbReference>
<keyword evidence="2 4" id="KW-1133">Transmembrane helix</keyword>
<keyword evidence="1 4" id="KW-0812">Transmembrane</keyword>
<dbReference type="InterPro" id="IPR036259">
    <property type="entry name" value="MFS_trans_sf"/>
</dbReference>
<feature type="transmembrane region" description="Helical" evidence="4">
    <location>
        <begin position="366"/>
        <end position="388"/>
    </location>
</feature>
<evidence type="ECO:0000256" key="1">
    <source>
        <dbReference type="ARBA" id="ARBA00022692"/>
    </source>
</evidence>
<feature type="transmembrane region" description="Helical" evidence="4">
    <location>
        <begin position="286"/>
        <end position="309"/>
    </location>
</feature>
<feature type="transmembrane region" description="Helical" evidence="4">
    <location>
        <begin position="329"/>
        <end position="354"/>
    </location>
</feature>
<protein>
    <submittedName>
        <fullName evidence="6">Acyl-[ACP]--phospholipid O-acyltransferase</fullName>
    </submittedName>
</protein>
<keyword evidence="7" id="KW-1185">Reference proteome</keyword>
<dbReference type="OrthoDB" id="9803968at2"/>
<feature type="transmembrane region" description="Helical" evidence="4">
    <location>
        <begin position="830"/>
        <end position="851"/>
    </location>
</feature>
<dbReference type="InterPro" id="IPR050237">
    <property type="entry name" value="ATP-dep_AMP-bd_enzyme"/>
</dbReference>
<dbReference type="SUPFAM" id="SSF103473">
    <property type="entry name" value="MFS general substrate transporter"/>
    <property type="match status" value="1"/>
</dbReference>
<evidence type="ECO:0000256" key="3">
    <source>
        <dbReference type="ARBA" id="ARBA00023136"/>
    </source>
</evidence>
<feature type="transmembrane region" description="Helical" evidence="4">
    <location>
        <begin position="394"/>
        <end position="414"/>
    </location>
</feature>
<gene>
    <name evidence="6" type="ORF">D3227_08880</name>
</gene>
<keyword evidence="6" id="KW-0012">Acyltransferase</keyword>
<keyword evidence="6" id="KW-0808">Transferase</keyword>
<evidence type="ECO:0000256" key="4">
    <source>
        <dbReference type="SAM" id="Phobius"/>
    </source>
</evidence>
<evidence type="ECO:0000313" key="7">
    <source>
        <dbReference type="Proteomes" id="UP000272706"/>
    </source>
</evidence>
<sequence>MNNHLMTSRRFAPLFWTQFLSAFNDNFLKNTLVFLILFTLAADKAASLVTLAGAVFMAPFLLLSALGGEIADRFDKAAVARKLKLVEIGAALVAVIGIALSSIPVLMTALFLFGVISALFGPIKYGILPDHLERKELPRANAWIESATFAAILGGTIVGGIVSADGIGVAVFGPMMMILAIGCWFVSRYIPATGSAAPNLVIDKNVLRSTWRLVSELRTNQRIWRAALMASWFWLVGAIILSILPPMVKDSLGGTEIAVTAYLAVFAVAVAIGSAIAAWMSQGRMVLLPAPVGTALMAVFGLDLGWSVWGLQASDQAQTLSAFFAGHNTIRVAIDLAGLAIAGAFLVVPTFAAVQAWAPEDRRARVVAAVNVVSAGFMTIGGGLVAAIQAAGVSIAGVLFGLAVINAVAAWLMLKYLPTNPFRDFVSILFRAFHHLEVEGLDNLKAAGPAPILALNHVSFLDGPLALTLTDEEPVFAIDHTIAQAWWMKPFLKLARALPLNPAKPMSTRTLIKIVQGGDPLVIFPEGRITVTGGLMKVYDGAAMVADKTGSMVVPVRIEGLEKSYFSRLTSLHVRRRLFPKVKVTILEPVKLEVAQELKGRKRRAAAGAALYQVMSDLVFRTQDIDKTVLEKIIQTANERGMKKLAVEDPVTGSLSYGKLLTGAAVLGEKFEHLYAGQQTLGVMLPNANGACATLLGVMSAGKVPAMINFTAGAANILSACKAADVRTVLTSRAFVEQAKLGAVVEELGRAVDIVWLDDLRATIGLKDKLLGLLRKSTPRVARKPDDAAVILFTSGSEGTPKGVVLTHRNILANAAQAASRIDFHSGDKVFNILPIFHSFGMTAGTVLPLISGVPVYFYPSPLHYRIVPELVYASNATIIFGTDTFLSGYARTAHPYDFRSVRYCFAGAEPVKAATRMTYMEKFGLRILEGYGVTEAAPVISINTPMYNRSGSVGKIMPGMEYRLDPVPGVDDGGRLYVRGPNVMSGYLRTEKPGVLEPLEDGWHDTGDVVTVDEAGFITIRGRAKRFAKIGGEMISLAAVEVLAGELWKGSLSAVATVPDARKGEKLILITEAANATRAEFLAFAKANGAMDLMVPAEVRIVQKVPVLGSGKLDFAGVTKMVRSEEDMKIKAA</sequence>
<dbReference type="InterPro" id="IPR045851">
    <property type="entry name" value="AMP-bd_C_sf"/>
</dbReference>
<dbReference type="CDD" id="cd07989">
    <property type="entry name" value="LPLAT_AGPAT-like"/>
    <property type="match status" value="1"/>
</dbReference>
<dbReference type="SUPFAM" id="SSF56801">
    <property type="entry name" value="Acetyl-CoA synthetase-like"/>
    <property type="match status" value="1"/>
</dbReference>